<dbReference type="RefSeq" id="WP_013235438.1">
    <property type="nucleotide sequence ID" value="NC_014323.1"/>
</dbReference>
<dbReference type="Pfam" id="PF15594">
    <property type="entry name" value="Imm50"/>
    <property type="match status" value="1"/>
</dbReference>
<dbReference type="eggNOG" id="ENOG5034BQH">
    <property type="taxonomic scope" value="Bacteria"/>
</dbReference>
<evidence type="ECO:0000313" key="2">
    <source>
        <dbReference type="Proteomes" id="UP000000329"/>
    </source>
</evidence>
<protein>
    <submittedName>
        <fullName evidence="1">Uncharacterized protein</fullName>
    </submittedName>
</protein>
<dbReference type="Proteomes" id="UP000000329">
    <property type="component" value="Chromosome"/>
</dbReference>
<dbReference type="GeneID" id="31910459"/>
<reference evidence="1 2" key="1">
    <citation type="submission" date="2010-04" db="EMBL/GenBank/DDBJ databases">
        <title>The genome of Herbaspirillum seropedicae SmR1, an endophytic, nitrogen-fixing, plant-growth promoting beta-Proteobacteria.</title>
        <authorList>
            <person name="Pedrosa F.O."/>
            <person name="Monteiro R.A."/>
            <person name="Wassem R."/>
            <person name="Cruz L.M."/>
            <person name="Ayub R.A."/>
            <person name="Colauto N.B."/>
            <person name="Fernandez M.A."/>
            <person name="Fungaro M.H.P."/>
            <person name="Grisard E.C."/>
            <person name="Hungria M."/>
            <person name="Madeira H.M.F."/>
            <person name="Nodari R.O."/>
            <person name="Osaku C.A."/>
            <person name="Petzl-Erler M.L."/>
            <person name="Terenzi H."/>
            <person name="Vieira L.G.E."/>
            <person name="Almeida M.I.M."/>
            <person name="Alves L.R."/>
            <person name="Arantes O.M.N."/>
            <person name="Balsanelli E."/>
            <person name="Barcellos F.G."/>
            <person name="Baura V.A."/>
            <person name="Binde D.R."/>
            <person name="Campo R.J."/>
            <person name="Chubatsu L.S."/>
            <person name="Chueire L.M.O."/>
            <person name="Ciferri R.R."/>
            <person name="Correa L.C."/>
            <person name="da Conceicao Silva J.L."/>
            <person name="Dabul A.N.G."/>
            <person name="Dambros B.P."/>
            <person name="Faoro H."/>
            <person name="Favetti A."/>
            <person name="Friedermann G."/>
            <person name="Furlaneto M.C."/>
            <person name="Gasques L.S."/>
            <person name="Gimenes C.C.T."/>
            <person name="Gioppo N.M.R."/>
            <person name="Glienke-Blanco C."/>
            <person name="Godoy L.P."/>
            <person name="Guerra M.P."/>
            <person name="Karp S."/>
            <person name="Kava-Cordeiro V."/>
            <person name="Margarido V.P."/>
            <person name="Mathioni S.M."/>
            <person name="Menck-Soares M.A."/>
            <person name="Murace N.K."/>
            <person name="Nicolas M.F."/>
            <person name="Oliveira C.E.C."/>
            <person name="Pagnan N.A.B."/>
            <person name="Pamphile J.A."/>
            <person name="Patussi E.V."/>
            <person name="Pereira L.F.P."/>
            <person name="Pereira-Ferrari L."/>
            <person name="Pinto F.G.S."/>
            <person name="Precoma C."/>
            <person name="Prioli A.J."/>
            <person name="Prioli S.M.A.P."/>
            <person name="Raittz R.T."/>
            <person name="Ramos H.J.O."/>
            <person name="Ribeiro E.M.S.F."/>
            <person name="Rigo L.U."/>
            <person name="Rocha C.L.M.S.C."/>
            <person name="Rocha S.N."/>
            <person name="Santos K."/>
            <person name="Satori D."/>
            <person name="Silva A.G."/>
            <person name="Simao R.C.G."/>
            <person name="Soares M.A.M."/>
            <person name="Souza E.M."/>
            <person name="Steffens M.B.R."/>
            <person name="Steindel M."/>
            <person name="Tadra-Sfeir M.Z."/>
            <person name="Takahashi E.K."/>
            <person name="Torres R.A."/>
            <person name="Valle J.S."/>
            <person name="Vernal J.I."/>
            <person name="Vilas-Boas L.A."/>
            <person name="Watanabe M.A.E."/>
            <person name="Weiss V.A."/>
            <person name="Yates M.A."/>
            <person name="Souza E.M."/>
        </authorList>
    </citation>
    <scope>NUCLEOTIDE SEQUENCE [LARGE SCALE GENOMIC DNA]</scope>
    <source>
        <strain evidence="1 2">SmR1</strain>
    </source>
</reference>
<dbReference type="AlphaFoldDB" id="D8IPS7"/>
<organism evidence="1 2">
    <name type="scientific">Herbaspirillum seropedicae (strain SmR1)</name>
    <dbReference type="NCBI Taxonomy" id="757424"/>
    <lineage>
        <taxon>Bacteria</taxon>
        <taxon>Pseudomonadati</taxon>
        <taxon>Pseudomonadota</taxon>
        <taxon>Betaproteobacteria</taxon>
        <taxon>Burkholderiales</taxon>
        <taxon>Oxalobacteraceae</taxon>
        <taxon>Herbaspirillum</taxon>
    </lineage>
</organism>
<name>D8IPS7_HERSS</name>
<keyword evidence="2" id="KW-1185">Reference proteome</keyword>
<dbReference type="EMBL" id="CP002039">
    <property type="protein sequence ID" value="ADJ64974.1"/>
    <property type="molecule type" value="Genomic_DNA"/>
</dbReference>
<dbReference type="OrthoDB" id="882829at2"/>
<sequence length="146" mass="16176">MKITEFIDGSEKLVSELGEWPSFHDDEVVAVLLDREAGLDPEEKASMRLSIHVRRYEQIGIGTSQYHLSMNKNMLVHLVFLGIHDLAISNFGVQNVISSLEISVDASGNTRVASVSIESSWGMEGTFKCKSIWVEAIEMLPLAEAP</sequence>
<gene>
    <name evidence="1" type="ordered locus">Hsero_3495</name>
</gene>
<dbReference type="KEGG" id="hse:Hsero_3495"/>
<dbReference type="HOGENOM" id="CLU_1593063_0_0_4"/>
<proteinExistence type="predicted"/>
<evidence type="ECO:0000313" key="1">
    <source>
        <dbReference type="EMBL" id="ADJ64974.1"/>
    </source>
</evidence>
<accession>D8IPS7</accession>
<dbReference type="InterPro" id="IPR028957">
    <property type="entry name" value="Imm50"/>
</dbReference>